<dbReference type="PROSITE" id="PS51198">
    <property type="entry name" value="UVRD_HELICASE_ATP_BIND"/>
    <property type="match status" value="1"/>
</dbReference>
<evidence type="ECO:0000259" key="17">
    <source>
        <dbReference type="PROSITE" id="PS51217"/>
    </source>
</evidence>
<dbReference type="Proteomes" id="UP000886047">
    <property type="component" value="Unassembled WGS sequence"/>
</dbReference>
<dbReference type="SUPFAM" id="SSF52540">
    <property type="entry name" value="P-loop containing nucleoside triphosphate hydrolases"/>
    <property type="match status" value="1"/>
</dbReference>
<comment type="catalytic activity">
    <reaction evidence="11">
        <text>Couples ATP hydrolysis with the unwinding of duplex DNA by translocating in the 3'-5' direction.</text>
        <dbReference type="EC" id="5.6.2.4"/>
    </reaction>
</comment>
<dbReference type="Pfam" id="PF00580">
    <property type="entry name" value="UvrD-helicase"/>
    <property type="match status" value="1"/>
</dbReference>
<feature type="domain" description="UvrD-like helicase C-terminal" evidence="17">
    <location>
        <begin position="126"/>
        <end position="452"/>
    </location>
</feature>
<sequence>FHLAERSLHRYAEYKKERKLIDYTDMEVLFLKLLENEEARNEISSRYKMVFVDEFQDSNPIQIDIFCKLSDLVKQSYWVGDPKQAIYDFRGTDPRLIEAVIRKLSSENTENLTIGKPLADSWRSRPQIVDFTNEVFTKALAEQVDAKSVALNPVRTENELPGSEWHKPVQCWNFVSDKKLTKEQVSHHLAKGITDFLNRNDVYVLDKRKSKLDKSTQNQVIKTRPLNPEDVAVLWRTNPKVRSFSDSLKKFGFQVAAEQDNLTETAEFKLFLALVNYYLDKNDTLAKATVKFLTENEISVTKLLDDRLNFLYGDNAPVEPLTKEIENREEWNVYYQNLNAWGSGNPLLKKMNILKENAGHLSVSNLVDKIITTTGISDFASLWNNPLQRKNNLETIKQLAKEYEDRCLILDLASSLRGFMEFISKTRNQDLKQGAAAGTEAVNVLTYHRSKGLEWPVVILNELDYDHLSDQKLINNEFFGGNLFSGIETDLENLFWGRTIHLLPWPFGATNKKVPEDLTNRILKNSRYEAQMENTKRELKRLLYVGMTRARDMLVLINYTSNPLKWVKDTLDAEEINMNQNNNMFGTRHEIAEKHLDFGNDVSYPELEMKAVELLQKNGPMEQNNPLFRSPSHEPPIENQVVSVVEDFQFRIQRKSGNNTDDNVLGDCLHDLFYHFSEENREEFLEKGKQIISGYGLAGDLTHVEHIYQSAKNLFGFLTCQYGPPAKIWKELPMQMVKDDAVYNGTADLIWEAENTLILVDYKSYSGKKEHILNPEHDKFSGKYSGQLATYAQMLEQCHPTGKKVSESLIYYAIMGMLVSVNK</sequence>
<comment type="caution">
    <text evidence="15">Lacks conserved residue(s) required for the propagation of feature annotation.</text>
</comment>
<dbReference type="GO" id="GO:0003677">
    <property type="term" value="F:DNA binding"/>
    <property type="evidence" value="ECO:0007669"/>
    <property type="project" value="UniProtKB-KW"/>
</dbReference>
<dbReference type="GO" id="GO:0000725">
    <property type="term" value="P:recombinational repair"/>
    <property type="evidence" value="ECO:0007669"/>
    <property type="project" value="TreeGrafter"/>
</dbReference>
<keyword evidence="9" id="KW-0234">DNA repair</keyword>
<keyword evidence="10" id="KW-0413">Isomerase</keyword>
<evidence type="ECO:0000256" key="9">
    <source>
        <dbReference type="ARBA" id="ARBA00023204"/>
    </source>
</evidence>
<keyword evidence="5 15" id="KW-0347">Helicase</keyword>
<proteinExistence type="predicted"/>
<evidence type="ECO:0000256" key="1">
    <source>
        <dbReference type="ARBA" id="ARBA00022722"/>
    </source>
</evidence>
<evidence type="ECO:0000256" key="5">
    <source>
        <dbReference type="ARBA" id="ARBA00022806"/>
    </source>
</evidence>
<dbReference type="EC" id="5.6.2.4" evidence="12"/>
<evidence type="ECO:0000256" key="14">
    <source>
        <dbReference type="ARBA" id="ARBA00048988"/>
    </source>
</evidence>
<evidence type="ECO:0000313" key="18">
    <source>
        <dbReference type="EMBL" id="HDR51585.1"/>
    </source>
</evidence>
<keyword evidence="6" id="KW-0269">Exonuclease</keyword>
<dbReference type="Pfam" id="PF13361">
    <property type="entry name" value="UvrD_C"/>
    <property type="match status" value="1"/>
</dbReference>
<evidence type="ECO:0000256" key="10">
    <source>
        <dbReference type="ARBA" id="ARBA00023235"/>
    </source>
</evidence>
<dbReference type="SUPFAM" id="SSF52980">
    <property type="entry name" value="Restriction endonuclease-like"/>
    <property type="match status" value="1"/>
</dbReference>
<dbReference type="InterPro" id="IPR014016">
    <property type="entry name" value="UvrD-like_ATP-bd"/>
</dbReference>
<keyword evidence="1" id="KW-0540">Nuclease</keyword>
<dbReference type="Pfam" id="PF12705">
    <property type="entry name" value="PDDEXK_1"/>
    <property type="match status" value="1"/>
</dbReference>
<keyword evidence="2 15" id="KW-0547">Nucleotide-binding</keyword>
<dbReference type="InterPro" id="IPR027417">
    <property type="entry name" value="P-loop_NTPase"/>
</dbReference>
<evidence type="ECO:0000256" key="13">
    <source>
        <dbReference type="ARBA" id="ARBA00034923"/>
    </source>
</evidence>
<dbReference type="InterPro" id="IPR000212">
    <property type="entry name" value="DNA_helicase_UvrD/REP"/>
</dbReference>
<evidence type="ECO:0000256" key="11">
    <source>
        <dbReference type="ARBA" id="ARBA00034617"/>
    </source>
</evidence>
<dbReference type="AlphaFoldDB" id="A0A831LL74"/>
<dbReference type="InterPro" id="IPR014017">
    <property type="entry name" value="DNA_helicase_UvrD-like_C"/>
</dbReference>
<feature type="non-terminal residue" evidence="18">
    <location>
        <position position="1"/>
    </location>
</feature>
<dbReference type="EMBL" id="DSDK01000449">
    <property type="protein sequence ID" value="HDR51585.1"/>
    <property type="molecule type" value="Genomic_DNA"/>
</dbReference>
<dbReference type="PANTHER" id="PTHR11070">
    <property type="entry name" value="UVRD / RECB / PCRA DNA HELICASE FAMILY MEMBER"/>
    <property type="match status" value="1"/>
</dbReference>
<reference evidence="18" key="1">
    <citation type="journal article" date="2020" name="mSystems">
        <title>Genome- and Community-Level Interaction Insights into Carbon Utilization and Element Cycling Functions of Hydrothermarchaeota in Hydrothermal Sediment.</title>
        <authorList>
            <person name="Zhou Z."/>
            <person name="Liu Y."/>
            <person name="Xu W."/>
            <person name="Pan J."/>
            <person name="Luo Z.H."/>
            <person name="Li M."/>
        </authorList>
    </citation>
    <scope>NUCLEOTIDE SEQUENCE [LARGE SCALE GENOMIC DNA]</scope>
    <source>
        <strain evidence="18">SpSt-1217</strain>
    </source>
</reference>
<evidence type="ECO:0000256" key="6">
    <source>
        <dbReference type="ARBA" id="ARBA00022839"/>
    </source>
</evidence>
<evidence type="ECO:0000256" key="7">
    <source>
        <dbReference type="ARBA" id="ARBA00022840"/>
    </source>
</evidence>
<comment type="catalytic activity">
    <reaction evidence="14">
        <text>ATP + H2O = ADP + phosphate + H(+)</text>
        <dbReference type="Rhea" id="RHEA:13065"/>
        <dbReference type="ChEBI" id="CHEBI:15377"/>
        <dbReference type="ChEBI" id="CHEBI:15378"/>
        <dbReference type="ChEBI" id="CHEBI:30616"/>
        <dbReference type="ChEBI" id="CHEBI:43474"/>
        <dbReference type="ChEBI" id="CHEBI:456216"/>
        <dbReference type="EC" id="5.6.2.4"/>
    </reaction>
</comment>
<dbReference type="InterPro" id="IPR011604">
    <property type="entry name" value="PDDEXK-like_dom_sf"/>
</dbReference>
<dbReference type="GO" id="GO:0043138">
    <property type="term" value="F:3'-5' DNA helicase activity"/>
    <property type="evidence" value="ECO:0007669"/>
    <property type="project" value="UniProtKB-EC"/>
</dbReference>
<comment type="caution">
    <text evidence="18">The sequence shown here is derived from an EMBL/GenBank/DDBJ whole genome shotgun (WGS) entry which is preliminary data.</text>
</comment>
<keyword evidence="3" id="KW-0227">DNA damage</keyword>
<gene>
    <name evidence="18" type="ORF">ENN90_08190</name>
</gene>
<evidence type="ECO:0000256" key="15">
    <source>
        <dbReference type="PROSITE-ProRule" id="PRU00560"/>
    </source>
</evidence>
<organism evidence="18">
    <name type="scientific">Mariniphaga anaerophila</name>
    <dbReference type="NCBI Taxonomy" id="1484053"/>
    <lineage>
        <taxon>Bacteria</taxon>
        <taxon>Pseudomonadati</taxon>
        <taxon>Bacteroidota</taxon>
        <taxon>Bacteroidia</taxon>
        <taxon>Marinilabiliales</taxon>
        <taxon>Prolixibacteraceae</taxon>
        <taxon>Mariniphaga</taxon>
    </lineage>
</organism>
<evidence type="ECO:0000256" key="2">
    <source>
        <dbReference type="ARBA" id="ARBA00022741"/>
    </source>
</evidence>
<evidence type="ECO:0000256" key="8">
    <source>
        <dbReference type="ARBA" id="ARBA00023125"/>
    </source>
</evidence>
<dbReference type="Gene3D" id="3.90.320.10">
    <property type="match status" value="1"/>
</dbReference>
<name>A0A831LL74_9BACT</name>
<protein>
    <recommendedName>
        <fullName evidence="12">DNA 3'-5' helicase</fullName>
        <ecNumber evidence="12">5.6.2.4</ecNumber>
    </recommendedName>
    <alternativeName>
        <fullName evidence="13">DNA 3'-5' helicase II</fullName>
    </alternativeName>
</protein>
<dbReference type="GO" id="GO:0005524">
    <property type="term" value="F:ATP binding"/>
    <property type="evidence" value="ECO:0007669"/>
    <property type="project" value="UniProtKB-UniRule"/>
</dbReference>
<accession>A0A831LL74</accession>
<keyword evidence="7 15" id="KW-0067">ATP-binding</keyword>
<evidence type="ECO:0000256" key="12">
    <source>
        <dbReference type="ARBA" id="ARBA00034808"/>
    </source>
</evidence>
<evidence type="ECO:0000259" key="16">
    <source>
        <dbReference type="PROSITE" id="PS51198"/>
    </source>
</evidence>
<dbReference type="InterPro" id="IPR011335">
    <property type="entry name" value="Restrct_endonuc-II-like"/>
</dbReference>
<dbReference type="GO" id="GO:0004527">
    <property type="term" value="F:exonuclease activity"/>
    <property type="evidence" value="ECO:0007669"/>
    <property type="project" value="UniProtKB-KW"/>
</dbReference>
<evidence type="ECO:0000256" key="3">
    <source>
        <dbReference type="ARBA" id="ARBA00022763"/>
    </source>
</evidence>
<dbReference type="PANTHER" id="PTHR11070:SF2">
    <property type="entry name" value="ATP-DEPENDENT DNA HELICASE SRS2"/>
    <property type="match status" value="1"/>
</dbReference>
<keyword evidence="8" id="KW-0238">DNA-binding</keyword>
<evidence type="ECO:0000256" key="4">
    <source>
        <dbReference type="ARBA" id="ARBA00022801"/>
    </source>
</evidence>
<dbReference type="Gene3D" id="3.40.50.300">
    <property type="entry name" value="P-loop containing nucleotide triphosphate hydrolases"/>
    <property type="match status" value="3"/>
</dbReference>
<keyword evidence="4 15" id="KW-0378">Hydrolase</keyword>
<feature type="domain" description="UvrD-like helicase ATP-binding" evidence="16">
    <location>
        <begin position="1"/>
        <end position="125"/>
    </location>
</feature>
<dbReference type="InterPro" id="IPR038726">
    <property type="entry name" value="PDDEXK_AddAB-type"/>
</dbReference>
<dbReference type="PROSITE" id="PS51217">
    <property type="entry name" value="UVRD_HELICASE_CTER"/>
    <property type="match status" value="1"/>
</dbReference>